<name>A0ABS4SMI1_9PROT</name>
<evidence type="ECO:0000256" key="1">
    <source>
        <dbReference type="SAM" id="Phobius"/>
    </source>
</evidence>
<keyword evidence="3" id="KW-1185">Reference proteome</keyword>
<feature type="transmembrane region" description="Helical" evidence="1">
    <location>
        <begin position="88"/>
        <end position="108"/>
    </location>
</feature>
<dbReference type="EMBL" id="JAGINP010000012">
    <property type="protein sequence ID" value="MBP2293735.1"/>
    <property type="molecule type" value="Genomic_DNA"/>
</dbReference>
<keyword evidence="1" id="KW-0472">Membrane</keyword>
<dbReference type="Proteomes" id="UP000781958">
    <property type="component" value="Unassembled WGS sequence"/>
</dbReference>
<reference evidence="2 3" key="1">
    <citation type="submission" date="2021-03" db="EMBL/GenBank/DDBJ databases">
        <title>Genomic Encyclopedia of Type Strains, Phase III (KMG-III): the genomes of soil and plant-associated and newly described type strains.</title>
        <authorList>
            <person name="Whitman W."/>
        </authorList>
    </citation>
    <scope>NUCLEOTIDE SEQUENCE [LARGE SCALE GENOMIC DNA]</scope>
    <source>
        <strain evidence="2 3">IMMIB AFH-6</strain>
    </source>
</reference>
<proteinExistence type="predicted"/>
<accession>A0ABS4SMI1</accession>
<comment type="caution">
    <text evidence="2">The sequence shown here is derived from an EMBL/GenBank/DDBJ whole genome shotgun (WGS) entry which is preliminary data.</text>
</comment>
<organism evidence="2 3">
    <name type="scientific">Azospirillum rugosum</name>
    <dbReference type="NCBI Taxonomy" id="416170"/>
    <lineage>
        <taxon>Bacteria</taxon>
        <taxon>Pseudomonadati</taxon>
        <taxon>Pseudomonadota</taxon>
        <taxon>Alphaproteobacteria</taxon>
        <taxon>Rhodospirillales</taxon>
        <taxon>Azospirillaceae</taxon>
        <taxon>Azospirillum</taxon>
    </lineage>
</organism>
<keyword evidence="1" id="KW-1133">Transmembrane helix</keyword>
<keyword evidence="1" id="KW-0812">Transmembrane</keyword>
<dbReference type="RefSeq" id="WP_209767658.1">
    <property type="nucleotide sequence ID" value="NZ_JAGINP010000012.1"/>
</dbReference>
<evidence type="ECO:0000313" key="3">
    <source>
        <dbReference type="Proteomes" id="UP000781958"/>
    </source>
</evidence>
<evidence type="ECO:0000313" key="2">
    <source>
        <dbReference type="EMBL" id="MBP2293735.1"/>
    </source>
</evidence>
<protein>
    <submittedName>
        <fullName evidence="2">Anti-sigma factor RsiW</fullName>
    </submittedName>
</protein>
<sequence length="279" mass="30286">MTGRPITEDDLHAYIDEALDPTRRGEVLAYLDAHPEVERRVAAMAAQRRALRSALAPVAEEPVPPELSLARIIEARQSRWRSRWVPTWRSAAAAVLMVGLGGIGGWFARGTAPAASGIAALKEEAAANYQVYAADHIRPVELRAGDREELVTWISQRLKHPVAVPDLSRSGYRFMGGRLVATPHGAAALFLYDDDRGTRVAVLVRPMEVEGDTPMSPHREGPLAGYAWADRGIGYSLVADAPSASLHPLANEVRQQADRVGAASSISAIDSLKRKRILP</sequence>
<gene>
    <name evidence="2" type="ORF">J2851_003519</name>
</gene>